<evidence type="ECO:0000313" key="2">
    <source>
        <dbReference type="Proteomes" id="UP001642260"/>
    </source>
</evidence>
<organism evidence="1 2">
    <name type="scientific">Eruca vesicaria subsp. sativa</name>
    <name type="common">Garden rocket</name>
    <name type="synonym">Eruca sativa</name>
    <dbReference type="NCBI Taxonomy" id="29727"/>
    <lineage>
        <taxon>Eukaryota</taxon>
        <taxon>Viridiplantae</taxon>
        <taxon>Streptophyta</taxon>
        <taxon>Embryophyta</taxon>
        <taxon>Tracheophyta</taxon>
        <taxon>Spermatophyta</taxon>
        <taxon>Magnoliopsida</taxon>
        <taxon>eudicotyledons</taxon>
        <taxon>Gunneridae</taxon>
        <taxon>Pentapetalae</taxon>
        <taxon>rosids</taxon>
        <taxon>malvids</taxon>
        <taxon>Brassicales</taxon>
        <taxon>Brassicaceae</taxon>
        <taxon>Brassiceae</taxon>
        <taxon>Eruca</taxon>
    </lineage>
</organism>
<gene>
    <name evidence="1" type="ORF">ERUC_LOCUS40317</name>
</gene>
<keyword evidence="2" id="KW-1185">Reference proteome</keyword>
<comment type="caution">
    <text evidence="1">The sequence shown here is derived from an EMBL/GenBank/DDBJ whole genome shotgun (WGS) entry which is preliminary data.</text>
</comment>
<reference evidence="1 2" key="1">
    <citation type="submission" date="2022-03" db="EMBL/GenBank/DDBJ databases">
        <authorList>
            <person name="Macdonald S."/>
            <person name="Ahmed S."/>
            <person name="Newling K."/>
        </authorList>
    </citation>
    <scope>NUCLEOTIDE SEQUENCE [LARGE SCALE GENOMIC DNA]</scope>
</reference>
<proteinExistence type="predicted"/>
<protein>
    <submittedName>
        <fullName evidence="1">Uncharacterized protein</fullName>
    </submittedName>
</protein>
<dbReference type="EMBL" id="CAKOAT010765154">
    <property type="protein sequence ID" value="CAH8387834.1"/>
    <property type="molecule type" value="Genomic_DNA"/>
</dbReference>
<dbReference type="AlphaFoldDB" id="A0ABC8LWP7"/>
<sequence length="79" mass="9027">MEVSFKAMKKIARRISLYCWGSVEELDKIDRKREVGENNDDGDITLLNHVLWSCPWMGGGLSESNYKGLLWGADCTEIF</sequence>
<name>A0ABC8LWP7_ERUVS</name>
<accession>A0ABC8LWP7</accession>
<dbReference type="Proteomes" id="UP001642260">
    <property type="component" value="Unassembled WGS sequence"/>
</dbReference>
<evidence type="ECO:0000313" key="1">
    <source>
        <dbReference type="EMBL" id="CAH8387834.1"/>
    </source>
</evidence>